<sequence>MVMDKPRIRLGTDDGWLELAQEEGRDWRVTADWVSKLRADFDAYLTTEEVADFAAQMLSHLSVPGRRFSAAVTAGRNNPLTLRAQPVEDGYAFFVRLTPNGDDDVCHLQMEIDPIDVDELRGMFDALHASSAV</sequence>
<dbReference type="AlphaFoldDB" id="A0A7K0CNT6"/>
<dbReference type="EMBL" id="WEGJ01000029">
    <property type="protein sequence ID" value="MQY15156.1"/>
    <property type="molecule type" value="Genomic_DNA"/>
</dbReference>
<organism evidence="1 2">
    <name type="scientific">Streptomyces smaragdinus</name>
    <dbReference type="NCBI Taxonomy" id="2585196"/>
    <lineage>
        <taxon>Bacteria</taxon>
        <taxon>Bacillati</taxon>
        <taxon>Actinomycetota</taxon>
        <taxon>Actinomycetes</taxon>
        <taxon>Kitasatosporales</taxon>
        <taxon>Streptomycetaceae</taxon>
        <taxon>Streptomyces</taxon>
    </lineage>
</organism>
<evidence type="ECO:0000313" key="1">
    <source>
        <dbReference type="EMBL" id="MQY15156.1"/>
    </source>
</evidence>
<proteinExistence type="predicted"/>
<comment type="caution">
    <text evidence="1">The sequence shown here is derived from an EMBL/GenBank/DDBJ whole genome shotgun (WGS) entry which is preliminary data.</text>
</comment>
<name>A0A7K0CNT6_9ACTN</name>
<evidence type="ECO:0000313" key="2">
    <source>
        <dbReference type="Proteomes" id="UP000466345"/>
    </source>
</evidence>
<reference evidence="1 2" key="1">
    <citation type="submission" date="2019-10" db="EMBL/GenBank/DDBJ databases">
        <title>Streptomyces smaragdinus sp. nov. and Streptomyces fabii sp. nov., isolated from the gut of fungus growing-termite Macrotermes natalensis.</title>
        <authorList>
            <person name="Schwitalla J."/>
            <person name="Benndorf R."/>
            <person name="Martin K."/>
            <person name="De Beer W."/>
            <person name="Kaster A.-K."/>
            <person name="Vollmers J."/>
            <person name="Poulsen M."/>
            <person name="Beemelmanns C."/>
        </authorList>
    </citation>
    <scope>NUCLEOTIDE SEQUENCE [LARGE SCALE GENOMIC DNA]</scope>
    <source>
        <strain evidence="1 2">RB5</strain>
    </source>
</reference>
<gene>
    <name evidence="1" type="ORF">SRB5_53340</name>
</gene>
<dbReference type="Proteomes" id="UP000466345">
    <property type="component" value="Unassembled WGS sequence"/>
</dbReference>
<keyword evidence="2" id="KW-1185">Reference proteome</keyword>
<accession>A0A7K0CNT6</accession>
<protein>
    <submittedName>
        <fullName evidence="1">Uncharacterized protein</fullName>
    </submittedName>
</protein>